<feature type="domain" description="CUB" evidence="5">
    <location>
        <begin position="32"/>
        <end position="73"/>
    </location>
</feature>
<accession>A0ABP1Q715</accession>
<evidence type="ECO:0000256" key="2">
    <source>
        <dbReference type="ARBA" id="ARBA00023157"/>
    </source>
</evidence>
<sequence>MTSITLYFILFLNSLLFLPIYADSISPFASNCGEILSGESGAISYKPFEQFRAGERCVWVIRVPHAVSYNVVLYNSGMGSRGYNKVIVTALSRDKAEVHTDLSLIDRNYFIDGSVAIVTFYAYEAASSTGAGFSLYYEAAVLSENNHVSPYSFDYVISSNAAEMRHPAVGGSYSHNELSTFVFTPNFLWVNNQRLTVNVTVLGMEQNCDDMITVYYLPDSSYKASWRKVGRICGFENRVMLSNTGVILLVFQSDESLENNGFQLTYYST</sequence>
<name>A0ABP1Q715_9HEXA</name>
<comment type="caution">
    <text evidence="6">The sequence shown here is derived from an EMBL/GenBank/DDBJ whole genome shotgun (WGS) entry which is preliminary data.</text>
</comment>
<keyword evidence="4" id="KW-0732">Signal</keyword>
<dbReference type="EMBL" id="CAXLJM020000024">
    <property type="protein sequence ID" value="CAL8091823.1"/>
    <property type="molecule type" value="Genomic_DNA"/>
</dbReference>
<protein>
    <recommendedName>
        <fullName evidence="5">CUB domain-containing protein</fullName>
    </recommendedName>
</protein>
<evidence type="ECO:0000259" key="5">
    <source>
        <dbReference type="PROSITE" id="PS01180"/>
    </source>
</evidence>
<organism evidence="6 7">
    <name type="scientific">Orchesella dallaii</name>
    <dbReference type="NCBI Taxonomy" id="48710"/>
    <lineage>
        <taxon>Eukaryota</taxon>
        <taxon>Metazoa</taxon>
        <taxon>Ecdysozoa</taxon>
        <taxon>Arthropoda</taxon>
        <taxon>Hexapoda</taxon>
        <taxon>Collembola</taxon>
        <taxon>Entomobryomorpha</taxon>
        <taxon>Entomobryoidea</taxon>
        <taxon>Orchesellidae</taxon>
        <taxon>Orchesellinae</taxon>
        <taxon>Orchesella</taxon>
    </lineage>
</organism>
<evidence type="ECO:0000256" key="3">
    <source>
        <dbReference type="PROSITE-ProRule" id="PRU00059"/>
    </source>
</evidence>
<evidence type="ECO:0000256" key="4">
    <source>
        <dbReference type="SAM" id="SignalP"/>
    </source>
</evidence>
<evidence type="ECO:0000256" key="1">
    <source>
        <dbReference type="ARBA" id="ARBA00022737"/>
    </source>
</evidence>
<feature type="chain" id="PRO_5045234489" description="CUB domain-containing protein" evidence="4">
    <location>
        <begin position="23"/>
        <end position="269"/>
    </location>
</feature>
<comment type="caution">
    <text evidence="3">Lacks conserved residue(s) required for the propagation of feature annotation.</text>
</comment>
<proteinExistence type="predicted"/>
<dbReference type="Proteomes" id="UP001642540">
    <property type="component" value="Unassembled WGS sequence"/>
</dbReference>
<feature type="signal peptide" evidence="4">
    <location>
        <begin position="1"/>
        <end position="22"/>
    </location>
</feature>
<dbReference type="InterPro" id="IPR035914">
    <property type="entry name" value="Sperma_CUB_dom_sf"/>
</dbReference>
<reference evidence="6 7" key="1">
    <citation type="submission" date="2024-08" db="EMBL/GenBank/DDBJ databases">
        <authorList>
            <person name="Cucini C."/>
            <person name="Frati F."/>
        </authorList>
    </citation>
    <scope>NUCLEOTIDE SEQUENCE [LARGE SCALE GENOMIC DNA]</scope>
</reference>
<evidence type="ECO:0000313" key="6">
    <source>
        <dbReference type="EMBL" id="CAL8091823.1"/>
    </source>
</evidence>
<keyword evidence="1" id="KW-0677">Repeat</keyword>
<dbReference type="InterPro" id="IPR000859">
    <property type="entry name" value="CUB_dom"/>
</dbReference>
<dbReference type="SMART" id="SM00042">
    <property type="entry name" value="CUB"/>
    <property type="match status" value="1"/>
</dbReference>
<gene>
    <name evidence="6" type="ORF">ODALV1_LOCUS8038</name>
</gene>
<dbReference type="PROSITE" id="PS01180">
    <property type="entry name" value="CUB"/>
    <property type="match status" value="1"/>
</dbReference>
<keyword evidence="7" id="KW-1185">Reference proteome</keyword>
<dbReference type="PANTHER" id="PTHR24251">
    <property type="entry name" value="OVOCHYMASE-RELATED"/>
    <property type="match status" value="1"/>
</dbReference>
<dbReference type="Gene3D" id="2.60.120.290">
    <property type="entry name" value="Spermadhesin, CUB domain"/>
    <property type="match status" value="1"/>
</dbReference>
<keyword evidence="2" id="KW-1015">Disulfide bond</keyword>
<evidence type="ECO:0000313" key="7">
    <source>
        <dbReference type="Proteomes" id="UP001642540"/>
    </source>
</evidence>
<dbReference type="SUPFAM" id="SSF49854">
    <property type="entry name" value="Spermadhesin, CUB domain"/>
    <property type="match status" value="2"/>
</dbReference>